<dbReference type="GeneID" id="109471324"/>
<evidence type="ECO:0000259" key="1">
    <source>
        <dbReference type="Pfam" id="PF24536"/>
    </source>
</evidence>
<protein>
    <submittedName>
        <fullName evidence="3">NXPE family member 3-like</fullName>
    </submittedName>
</protein>
<evidence type="ECO:0000313" key="2">
    <source>
        <dbReference type="Proteomes" id="UP000515135"/>
    </source>
</evidence>
<name>A0A6P4Z509_BRABE</name>
<gene>
    <name evidence="3" type="primary">LOC109471324</name>
</gene>
<dbReference type="Pfam" id="PF24536">
    <property type="entry name" value="NXPE4_C"/>
    <property type="match status" value="1"/>
</dbReference>
<feature type="domain" description="NXPE C-terminal" evidence="1">
    <location>
        <begin position="12"/>
        <end position="179"/>
    </location>
</feature>
<proteinExistence type="predicted"/>
<dbReference type="AlphaFoldDB" id="A0A6P4Z509"/>
<dbReference type="PANTHER" id="PTHR16165:SF5">
    <property type="entry name" value="NXPE FAMILY MEMBER 3"/>
    <property type="match status" value="1"/>
</dbReference>
<dbReference type="KEGG" id="bbel:109471324"/>
<accession>A0A6P4Z509</accession>
<keyword evidence="2" id="KW-1185">Reference proteome</keyword>
<dbReference type="PANTHER" id="PTHR16165">
    <property type="entry name" value="NXPE FAMILY MEMBER"/>
    <property type="match status" value="1"/>
</dbReference>
<dbReference type="OrthoDB" id="5950832at2759"/>
<reference evidence="3" key="1">
    <citation type="submission" date="2025-08" db="UniProtKB">
        <authorList>
            <consortium name="RefSeq"/>
        </authorList>
    </citation>
    <scope>IDENTIFICATION</scope>
    <source>
        <tissue evidence="3">Gonad</tissue>
    </source>
</reference>
<dbReference type="InterPro" id="IPR057106">
    <property type="entry name" value="NXPE4_C"/>
</dbReference>
<dbReference type="RefSeq" id="XP_019626172.1">
    <property type="nucleotide sequence ID" value="XM_019770613.1"/>
</dbReference>
<evidence type="ECO:0000313" key="3">
    <source>
        <dbReference type="RefSeq" id="XP_019626172.1"/>
    </source>
</evidence>
<dbReference type="Proteomes" id="UP000515135">
    <property type="component" value="Unplaced"/>
</dbReference>
<sequence>MNLTETQIPEAISWTGPLFASDPVYNITVSYRSHGPPVRCPWTRTPFIKYVANAIDEIKGGPNVVVGITMWAHFTSYPVEVYMKRMEAVRAAVERLFHRSPETLVVIKSANTREGDTITAGDWHAYKLDLVMREVFRGMNVVLVDAWEMTNAQHWHKDDIHPAEDIVTQELEYFCSFICPL</sequence>
<organism evidence="2 3">
    <name type="scientific">Branchiostoma belcheri</name>
    <name type="common">Amphioxus</name>
    <dbReference type="NCBI Taxonomy" id="7741"/>
    <lineage>
        <taxon>Eukaryota</taxon>
        <taxon>Metazoa</taxon>
        <taxon>Chordata</taxon>
        <taxon>Cephalochordata</taxon>
        <taxon>Leptocardii</taxon>
        <taxon>Amphioxiformes</taxon>
        <taxon>Branchiostomatidae</taxon>
        <taxon>Branchiostoma</taxon>
    </lineage>
</organism>